<evidence type="ECO:0000313" key="6">
    <source>
        <dbReference type="Proteomes" id="UP000033072"/>
    </source>
</evidence>
<dbReference type="GO" id="GO:0003735">
    <property type="term" value="F:structural constituent of ribosome"/>
    <property type="evidence" value="ECO:0007669"/>
    <property type="project" value="InterPro"/>
</dbReference>
<reference evidence="5 6" key="1">
    <citation type="submission" date="2014-07" db="EMBL/GenBank/DDBJ databases">
        <title>Methanogenic archaea and the global carbon cycle.</title>
        <authorList>
            <person name="Henriksen J.R."/>
            <person name="Luke J."/>
            <person name="Reinhart S."/>
            <person name="Benedict M.N."/>
            <person name="Youngblut N.D."/>
            <person name="Metcalf M.E."/>
            <person name="Whitaker R.J."/>
            <person name="Metcalf W.W."/>
        </authorList>
    </citation>
    <scope>NUCLEOTIDE SEQUENCE [LARGE SCALE GENOMIC DNA]</scope>
    <source>
        <strain evidence="5 6">Z-7289</strain>
    </source>
</reference>
<dbReference type="AlphaFoldDB" id="A0A0E3S1C4"/>
<sequence>MGRFPEAEERLLNKQICMKCNARNAVRATRCRKCGYGALRVKSKESKGA</sequence>
<keyword evidence="1 3" id="KW-0689">Ribosomal protein</keyword>
<evidence type="ECO:0000313" key="5">
    <source>
        <dbReference type="EMBL" id="AKB73836.1"/>
    </source>
</evidence>
<evidence type="ECO:0000256" key="2">
    <source>
        <dbReference type="ARBA" id="ARBA00023274"/>
    </source>
</evidence>
<accession>A0A0E3S1C4</accession>
<dbReference type="RefSeq" id="WP_048124648.1">
    <property type="nucleotide sequence ID" value="NZ_CP009515.1"/>
</dbReference>
<dbReference type="InterPro" id="IPR001975">
    <property type="entry name" value="Ribosomal_eL40_dom"/>
</dbReference>
<keyword evidence="6" id="KW-1185">Reference proteome</keyword>
<dbReference type="SUPFAM" id="SSF57829">
    <property type="entry name" value="Zn-binding ribosomal proteins"/>
    <property type="match status" value="1"/>
</dbReference>
<dbReference type="SMART" id="SM01377">
    <property type="entry name" value="Ribosomal_L40e"/>
    <property type="match status" value="1"/>
</dbReference>
<organism evidence="5 6">
    <name type="scientific">Methanosarcina lacustris Z-7289</name>
    <dbReference type="NCBI Taxonomy" id="1434111"/>
    <lineage>
        <taxon>Archaea</taxon>
        <taxon>Methanobacteriati</taxon>
        <taxon>Methanobacteriota</taxon>
        <taxon>Stenosarchaea group</taxon>
        <taxon>Methanomicrobia</taxon>
        <taxon>Methanosarcinales</taxon>
        <taxon>Methanosarcinaceae</taxon>
        <taxon>Methanosarcina</taxon>
    </lineage>
</organism>
<dbReference type="KEGG" id="mls:MSLAZ_0575"/>
<dbReference type="NCBIfam" id="NF003161">
    <property type="entry name" value="PRK04136.1"/>
    <property type="match status" value="1"/>
</dbReference>
<dbReference type="HAMAP" id="MF_00788">
    <property type="entry name" value="Ribosomal_eL40"/>
    <property type="match status" value="1"/>
</dbReference>
<dbReference type="GO" id="GO:1990904">
    <property type="term" value="C:ribonucleoprotein complex"/>
    <property type="evidence" value="ECO:0007669"/>
    <property type="project" value="UniProtKB-KW"/>
</dbReference>
<dbReference type="EMBL" id="CP009515">
    <property type="protein sequence ID" value="AKB73836.1"/>
    <property type="molecule type" value="Genomic_DNA"/>
</dbReference>
<protein>
    <recommendedName>
        <fullName evidence="3">Large ribosomal subunit protein eL40</fullName>
    </recommendedName>
</protein>
<name>A0A0E3S1C4_9EURY</name>
<dbReference type="PANTHER" id="PTHR39649">
    <property type="entry name" value="50S RIBOSOMAL PROTEIN L40E"/>
    <property type="match status" value="1"/>
</dbReference>
<dbReference type="InterPro" id="IPR011332">
    <property type="entry name" value="Ribosomal_zn-bd"/>
</dbReference>
<evidence type="ECO:0000256" key="1">
    <source>
        <dbReference type="ARBA" id="ARBA00022980"/>
    </source>
</evidence>
<dbReference type="GO" id="GO:0005840">
    <property type="term" value="C:ribosome"/>
    <property type="evidence" value="ECO:0007669"/>
    <property type="project" value="UniProtKB-KW"/>
</dbReference>
<dbReference type="GeneID" id="24805263"/>
<dbReference type="STRING" id="1434111.MSLAZ_0575"/>
<dbReference type="PATRIC" id="fig|1434111.4.peg.718"/>
<proteinExistence type="inferred from homology"/>
<keyword evidence="2 3" id="KW-0687">Ribonucleoprotein</keyword>
<dbReference type="OrthoDB" id="45138at2157"/>
<dbReference type="Gene3D" id="4.10.1060.50">
    <property type="match status" value="1"/>
</dbReference>
<evidence type="ECO:0000256" key="3">
    <source>
        <dbReference type="HAMAP-Rule" id="MF_00788"/>
    </source>
</evidence>
<dbReference type="GO" id="GO:0006412">
    <property type="term" value="P:translation"/>
    <property type="evidence" value="ECO:0007669"/>
    <property type="project" value="UniProtKB-UniRule"/>
</dbReference>
<dbReference type="Pfam" id="PF01020">
    <property type="entry name" value="Ribosomal_L40e"/>
    <property type="match status" value="1"/>
</dbReference>
<dbReference type="PANTHER" id="PTHR39649:SF1">
    <property type="entry name" value="LARGE RIBOSOMAL SUBUNIT PROTEIN EL40"/>
    <property type="match status" value="1"/>
</dbReference>
<feature type="domain" description="Large ribosomal subunit protein eL40" evidence="4">
    <location>
        <begin position="1"/>
        <end position="46"/>
    </location>
</feature>
<comment type="similarity">
    <text evidence="3">Belongs to the eukaryotic ribosomal protein eL40 family.</text>
</comment>
<dbReference type="InterPro" id="IPR023657">
    <property type="entry name" value="Ribosomal_eL40_arc"/>
</dbReference>
<dbReference type="HOGENOM" id="CLU_205640_0_0_2"/>
<gene>
    <name evidence="3" type="primary">rpl40e</name>
    <name evidence="5" type="ORF">MSLAZ_0575</name>
</gene>
<dbReference type="Proteomes" id="UP000033072">
    <property type="component" value="Chromosome"/>
</dbReference>
<dbReference type="InterPro" id="IPR038587">
    <property type="entry name" value="Ribosomal_eL40_sf"/>
</dbReference>
<evidence type="ECO:0000259" key="4">
    <source>
        <dbReference type="SMART" id="SM01377"/>
    </source>
</evidence>